<keyword evidence="3" id="KW-1185">Reference proteome</keyword>
<sequence length="147" mass="16822">MKPILAFIASFLFLVNFGKAQDNHAQNGQARNGQDHNGQTQDFESFKIRNNIDLGVPIEPFSTFGYGLNKKTSNSYLDFQVEEFDLVKKPKFYSKDPTQRIIVYSENPMPQMNFSLLAVPLPDINSKMPLQKLDYSENPTLLIKPLY</sequence>
<accession>A0A1I5B2L3</accession>
<dbReference type="RefSeq" id="WP_091649448.1">
    <property type="nucleotide sequence ID" value="NZ_FOVW01000001.1"/>
</dbReference>
<gene>
    <name evidence="2" type="ORF">SAMN04488519_101363</name>
</gene>
<proteinExistence type="predicted"/>
<feature type="signal peptide" evidence="1">
    <location>
        <begin position="1"/>
        <end position="20"/>
    </location>
</feature>
<reference evidence="3" key="1">
    <citation type="submission" date="2016-10" db="EMBL/GenBank/DDBJ databases">
        <authorList>
            <person name="Varghese N."/>
            <person name="Submissions S."/>
        </authorList>
    </citation>
    <scope>NUCLEOTIDE SEQUENCE [LARGE SCALE GENOMIC DNA]</scope>
    <source>
        <strain evidence="3">DSM 15282</strain>
    </source>
</reference>
<feature type="chain" id="PRO_5011676469" evidence="1">
    <location>
        <begin position="21"/>
        <end position="147"/>
    </location>
</feature>
<dbReference type="Proteomes" id="UP000199564">
    <property type="component" value="Unassembled WGS sequence"/>
</dbReference>
<evidence type="ECO:0000313" key="2">
    <source>
        <dbReference type="EMBL" id="SFN68968.1"/>
    </source>
</evidence>
<keyword evidence="1" id="KW-0732">Signal</keyword>
<protein>
    <submittedName>
        <fullName evidence="2">Uncharacterized protein</fullName>
    </submittedName>
</protein>
<dbReference type="STRING" id="226506.SAMN04488519_101363"/>
<dbReference type="AlphaFoldDB" id="A0A1I5B2L3"/>
<evidence type="ECO:0000256" key="1">
    <source>
        <dbReference type="SAM" id="SignalP"/>
    </source>
</evidence>
<name>A0A1I5B2L3_9BACT</name>
<organism evidence="2 3">
    <name type="scientific">Algoriphagus ornithinivorans</name>
    <dbReference type="NCBI Taxonomy" id="226506"/>
    <lineage>
        <taxon>Bacteria</taxon>
        <taxon>Pseudomonadati</taxon>
        <taxon>Bacteroidota</taxon>
        <taxon>Cytophagia</taxon>
        <taxon>Cytophagales</taxon>
        <taxon>Cyclobacteriaceae</taxon>
        <taxon>Algoriphagus</taxon>
    </lineage>
</organism>
<evidence type="ECO:0000313" key="3">
    <source>
        <dbReference type="Proteomes" id="UP000199564"/>
    </source>
</evidence>
<dbReference type="EMBL" id="FOVW01000001">
    <property type="protein sequence ID" value="SFN68968.1"/>
    <property type="molecule type" value="Genomic_DNA"/>
</dbReference>